<dbReference type="Pfam" id="PF10373">
    <property type="entry name" value="EST1_DNA_bind"/>
    <property type="match status" value="1"/>
</dbReference>
<dbReference type="GO" id="GO:0005697">
    <property type="term" value="C:telomerase holoenzyme complex"/>
    <property type="evidence" value="ECO:0007669"/>
    <property type="project" value="TreeGrafter"/>
</dbReference>
<protein>
    <recommendedName>
        <fullName evidence="1">Nonsense-mediated mRNA decay factor</fullName>
    </recommendedName>
</protein>
<feature type="domain" description="DNA/RNA-binding" evidence="3">
    <location>
        <begin position="284"/>
        <end position="643"/>
    </location>
</feature>
<organism evidence="4 5">
    <name type="scientific">Colletotrichum fioriniae PJ7</name>
    <dbReference type="NCBI Taxonomy" id="1445577"/>
    <lineage>
        <taxon>Eukaryota</taxon>
        <taxon>Fungi</taxon>
        <taxon>Dikarya</taxon>
        <taxon>Ascomycota</taxon>
        <taxon>Pezizomycotina</taxon>
        <taxon>Sordariomycetes</taxon>
        <taxon>Hypocreomycetidae</taxon>
        <taxon>Glomerellales</taxon>
        <taxon>Glomerellaceae</taxon>
        <taxon>Colletotrichum</taxon>
        <taxon>Colletotrichum acutatum species complex</taxon>
    </lineage>
</organism>
<feature type="compositionally biased region" description="Basic and acidic residues" evidence="2">
    <location>
        <begin position="865"/>
        <end position="875"/>
    </location>
</feature>
<sequence length="1016" mass="114330">MNHTANSVQIPSVGNLVVLHHPPFTQLSPALLSTRTMNNQCVRRSVVEALHEYHKSGGYLHQLGHLKRSRTRKPPAVVYAVSSETRHETRRMTATLHLDTSQVPVPASILDNKIVTYNETKTTPISEIQAIFARLVVAENECYRAITTQYSNPDPMLSHAQWEDIVAGHYTLLCEYCDFFSTTQDYSASPQLRDLASKRAMPACLWEKGIRSLLNRLHGCLPESREHMRTFIDLACYIIALLRQMAPAFEDTWIEHLGDLGAYRIAMEDDHFEDREAWTSTTRQWYFEASHRSPSIGRLYHKLATCAKPNTLEQLFFYTKSLCVRVPFLDAWDSLATFFKQNMDEVSGKFVVNTNSYGFNETPDIKLTNEVAVSPDSIRADDGTEKLNHLESESMIHLALGVDLEDSDMVMIDITTLDADELDCTKQEFPNAMTVLLYDKEVTGALDITTVFVRAHGLLFSKKDHNQFIAQSEVLTGHLAASACQWTEHGYHISIVLHCALLEYGSESNPIIRIIKQGRGDEGDMAVSDTPNFDERQTVPTQRFNDALEFISRAHRAVFGLTGDEMAYPYLHATLVFLHHMSQFPDAMAYIEEKMPWKRISLCLNSAMKSCSSVQKIESDDLPHSVSRDARPLPEDFALRGFLWTETYYPDEWFSKIGADTNKTGPLTSWMLQERMDRCLWLGCRIAKSGVWLQYDKTVGRFLATRGIGPSVWSQACQKEPLSKRTTGEGGYTYQPQDDGASGTSLDWAAQGSIWVALTYMALGILFLSRDHMRIVTGTHRANMATETTAVLPMTNDEECDEGGIRKRSGGAESSAKRAIVHLRGGAVTQVPAACPVNCRGQHERIPMQYQLLSALKRRPLQEHPRLADRQKPADDQLAGGQSMLRGSSSGGVRALQDSQRHMLFRCTIDYESCSLLVTLNGPLVDGRTYIPTPAVQVHDPCRKQADQRDGRTPLTPTRVHAPNEQGRFDTPRAHLISYYLTTWLVDTVRYSSTPAPVPRLLPSAEQCEQPAWDFI</sequence>
<comment type="subcellular location">
    <subcellularLocation>
        <location evidence="1">Nucleus</location>
    </subcellularLocation>
</comment>
<dbReference type="KEGG" id="cfj:CFIO01_12446"/>
<evidence type="ECO:0000313" key="4">
    <source>
        <dbReference type="EMBL" id="EXF77929.1"/>
    </source>
</evidence>
<dbReference type="InterPro" id="IPR045153">
    <property type="entry name" value="Est1/Ebs1-like"/>
</dbReference>
<feature type="compositionally biased region" description="Basic and acidic residues" evidence="2">
    <location>
        <begin position="941"/>
        <end position="952"/>
    </location>
</feature>
<feature type="region of interest" description="Disordered" evidence="2">
    <location>
        <begin position="941"/>
        <end position="967"/>
    </location>
</feature>
<gene>
    <name evidence="4" type="ORF">CFIO01_12446</name>
</gene>
<dbReference type="eggNOG" id="ENOG502QRU3">
    <property type="taxonomic scope" value="Eukaryota"/>
</dbReference>
<comment type="function">
    <text evidence="1">Plays a role in nonsense-mediated mRNA decay.</text>
</comment>
<dbReference type="GO" id="GO:0042162">
    <property type="term" value="F:telomeric DNA binding"/>
    <property type="evidence" value="ECO:0007669"/>
    <property type="project" value="TreeGrafter"/>
</dbReference>
<dbReference type="GO" id="GO:0000184">
    <property type="term" value="P:nuclear-transcribed mRNA catabolic process, nonsense-mediated decay"/>
    <property type="evidence" value="ECO:0007669"/>
    <property type="project" value="UniProtKB-KW"/>
</dbReference>
<feature type="region of interest" description="Disordered" evidence="2">
    <location>
        <begin position="865"/>
        <end position="893"/>
    </location>
</feature>
<accession>A0A010RJE0</accession>
<dbReference type="AlphaFoldDB" id="A0A010RJE0"/>
<evidence type="ECO:0000256" key="2">
    <source>
        <dbReference type="SAM" id="MobiDB-lite"/>
    </source>
</evidence>
<dbReference type="InterPro" id="IPR011990">
    <property type="entry name" value="TPR-like_helical_dom_sf"/>
</dbReference>
<proteinExistence type="predicted"/>
<evidence type="ECO:0000259" key="3">
    <source>
        <dbReference type="Pfam" id="PF10373"/>
    </source>
</evidence>
<keyword evidence="5" id="KW-1185">Reference proteome</keyword>
<reference evidence="4 5" key="1">
    <citation type="submission" date="2014-02" db="EMBL/GenBank/DDBJ databases">
        <title>The genome sequence of Colletotrichum fioriniae PJ7.</title>
        <authorList>
            <person name="Baroncelli R."/>
            <person name="Thon M.R."/>
        </authorList>
    </citation>
    <scope>NUCLEOTIDE SEQUENCE [LARGE SCALE GENOMIC DNA]</scope>
    <source>
        <strain evidence="4 5">PJ7</strain>
    </source>
</reference>
<evidence type="ECO:0000313" key="5">
    <source>
        <dbReference type="Proteomes" id="UP000020467"/>
    </source>
</evidence>
<dbReference type="SUPFAM" id="SSF48452">
    <property type="entry name" value="TPR-like"/>
    <property type="match status" value="1"/>
</dbReference>
<name>A0A010RJE0_9PEZI</name>
<dbReference type="EMBL" id="JARH01000674">
    <property type="protein sequence ID" value="EXF77929.1"/>
    <property type="molecule type" value="Genomic_DNA"/>
</dbReference>
<keyword evidence="1" id="KW-0539">Nucleus</keyword>
<dbReference type="HOGENOM" id="CLU_296818_0_0_1"/>
<dbReference type="OrthoDB" id="2017974at2759"/>
<dbReference type="GO" id="GO:0070034">
    <property type="term" value="F:telomerase RNA binding"/>
    <property type="evidence" value="ECO:0007669"/>
    <property type="project" value="TreeGrafter"/>
</dbReference>
<keyword evidence="1" id="KW-0866">Nonsense-mediated mRNA decay</keyword>
<dbReference type="Gene3D" id="1.25.40.10">
    <property type="entry name" value="Tetratricopeptide repeat domain"/>
    <property type="match status" value="1"/>
</dbReference>
<dbReference type="InterPro" id="IPR018834">
    <property type="entry name" value="DNA/RNA-bd_Est1-type"/>
</dbReference>
<dbReference type="PANTHER" id="PTHR15696">
    <property type="entry name" value="SMG-7 SUPPRESSOR WITH MORPHOLOGICAL EFFECT ON GENITALIA PROTEIN 7"/>
    <property type="match status" value="1"/>
</dbReference>
<evidence type="ECO:0000256" key="1">
    <source>
        <dbReference type="RuleBase" id="RU369098"/>
    </source>
</evidence>
<dbReference type="Proteomes" id="UP000020467">
    <property type="component" value="Unassembled WGS sequence"/>
</dbReference>
<comment type="caution">
    <text evidence="4">The sequence shown here is derived from an EMBL/GenBank/DDBJ whole genome shotgun (WGS) entry which is preliminary data.</text>
</comment>
<dbReference type="PANTHER" id="PTHR15696:SF0">
    <property type="entry name" value="TELOMERASE-BINDING PROTEIN EST1A"/>
    <property type="match status" value="1"/>
</dbReference>